<organism evidence="2 3">
    <name type="scientific">Lactobacillus amylovorus subsp. animalium DSM 16698</name>
    <dbReference type="NCBI Taxonomy" id="695563"/>
    <lineage>
        <taxon>Bacteria</taxon>
        <taxon>Bacillati</taxon>
        <taxon>Bacillota</taxon>
        <taxon>Bacilli</taxon>
        <taxon>Lactobacillales</taxon>
        <taxon>Lactobacillaceae</taxon>
        <taxon>Lactobacillus</taxon>
        <taxon>Lactobacillus amylovorus subsp. animalium</taxon>
    </lineage>
</organism>
<comment type="caution">
    <text evidence="2">The sequence shown here is derived from an EMBL/GenBank/DDBJ whole genome shotgun (WGS) entry which is preliminary data.</text>
</comment>
<reference evidence="2 3" key="1">
    <citation type="journal article" date="2015" name="Genome Announc.">
        <title>Expanding the biotechnology potential of lactobacilli through comparative genomics of 213 strains and associated genera.</title>
        <authorList>
            <person name="Sun Z."/>
            <person name="Harris H.M."/>
            <person name="McCann A."/>
            <person name="Guo C."/>
            <person name="Argimon S."/>
            <person name="Zhang W."/>
            <person name="Yang X."/>
            <person name="Jeffery I.B."/>
            <person name="Cooney J.C."/>
            <person name="Kagawa T.F."/>
            <person name="Liu W."/>
            <person name="Song Y."/>
            <person name="Salvetti E."/>
            <person name="Wrobel A."/>
            <person name="Rasinkangas P."/>
            <person name="Parkhill J."/>
            <person name="Rea M.C."/>
            <person name="O'Sullivan O."/>
            <person name="Ritari J."/>
            <person name="Douillard F.P."/>
            <person name="Paul Ross R."/>
            <person name="Yang R."/>
            <person name="Briner A.E."/>
            <person name="Felis G.E."/>
            <person name="de Vos W.M."/>
            <person name="Barrangou R."/>
            <person name="Klaenhammer T.R."/>
            <person name="Caufield P.W."/>
            <person name="Cui Y."/>
            <person name="Zhang H."/>
            <person name="O'Toole P.W."/>
        </authorList>
    </citation>
    <scope>NUCLEOTIDE SEQUENCE [LARGE SCALE GENOMIC DNA]</scope>
    <source>
        <strain evidence="2 3">DSM 16698</strain>
    </source>
</reference>
<dbReference type="EMBL" id="JQBQ01000059">
    <property type="protein sequence ID" value="KRN86966.1"/>
    <property type="molecule type" value="Genomic_DNA"/>
</dbReference>
<dbReference type="SUPFAM" id="SSF55729">
    <property type="entry name" value="Acyl-CoA N-acyltransferases (Nat)"/>
    <property type="match status" value="1"/>
</dbReference>
<protein>
    <submittedName>
        <fullName evidence="2">Acetyltransferase</fullName>
    </submittedName>
</protein>
<keyword evidence="2" id="KW-0808">Transferase</keyword>
<dbReference type="GO" id="GO:0016747">
    <property type="term" value="F:acyltransferase activity, transferring groups other than amino-acyl groups"/>
    <property type="evidence" value="ECO:0007669"/>
    <property type="project" value="InterPro"/>
</dbReference>
<dbReference type="InterPro" id="IPR000182">
    <property type="entry name" value="GNAT_dom"/>
</dbReference>
<feature type="domain" description="N-acetyltransferase" evidence="1">
    <location>
        <begin position="3"/>
        <end position="172"/>
    </location>
</feature>
<dbReference type="Pfam" id="PF00583">
    <property type="entry name" value="Acetyltransf_1"/>
    <property type="match status" value="1"/>
</dbReference>
<dbReference type="AlphaFoldDB" id="A0A0R2KGI7"/>
<evidence type="ECO:0000313" key="3">
    <source>
        <dbReference type="Proteomes" id="UP000051529"/>
    </source>
</evidence>
<accession>A0A0R2KGI7</accession>
<dbReference type="Proteomes" id="UP000051529">
    <property type="component" value="Unassembled WGS sequence"/>
</dbReference>
<name>A0A0R2KGI7_LACAM</name>
<evidence type="ECO:0000259" key="1">
    <source>
        <dbReference type="PROSITE" id="PS51186"/>
    </source>
</evidence>
<proteinExistence type="predicted"/>
<dbReference type="CDD" id="cd04301">
    <property type="entry name" value="NAT_SF"/>
    <property type="match status" value="1"/>
</dbReference>
<sequence>MQKYTRLATKDDLAEIMAIIGDAKVFLKKSGSTQWQNGYPNEESILDDIKNGDGYVLVVGDKVAGYTAAITGVDPHYLKIEGGSWSDNDDPYTTIHRICLSSNYQGQGLSRIFMSDIISLEYATGVRNFRVDTHRLNKPMQKLATGNGFEYRGIIQVDDEVDPDRLAYELNM</sequence>
<evidence type="ECO:0000313" key="2">
    <source>
        <dbReference type="EMBL" id="KRN86966.1"/>
    </source>
</evidence>
<dbReference type="PATRIC" id="fig|695563.3.peg.1638"/>
<dbReference type="InterPro" id="IPR016181">
    <property type="entry name" value="Acyl_CoA_acyltransferase"/>
</dbReference>
<dbReference type="RefSeq" id="WP_056985849.1">
    <property type="nucleotide sequence ID" value="NZ_JQBQ01000059.1"/>
</dbReference>
<gene>
    <name evidence="2" type="ORF">IV44_GL001568</name>
</gene>
<dbReference type="Gene3D" id="3.40.630.30">
    <property type="match status" value="1"/>
</dbReference>
<dbReference type="PROSITE" id="PS51186">
    <property type="entry name" value="GNAT"/>
    <property type="match status" value="1"/>
</dbReference>